<keyword evidence="4 10" id="KW-0812">Transmembrane</keyword>
<reference evidence="12 13" key="1">
    <citation type="submission" date="2020-03" db="EMBL/GenBank/DDBJ databases">
        <title>Genomic Encyclopedia of Type Strains, Phase IV (KMG-IV): sequencing the most valuable type-strain genomes for metagenomic binning, comparative biology and taxonomic classification.</title>
        <authorList>
            <person name="Goeker M."/>
        </authorList>
    </citation>
    <scope>NUCLEOTIDE SEQUENCE [LARGE SCALE GENOMIC DNA]</scope>
    <source>
        <strain evidence="12 13">DSM 24233</strain>
    </source>
</reference>
<keyword evidence="6" id="KW-0915">Sodium</keyword>
<dbReference type="InterPro" id="IPR006153">
    <property type="entry name" value="Cation/H_exchanger_TM"/>
</dbReference>
<evidence type="ECO:0000313" key="12">
    <source>
        <dbReference type="EMBL" id="NJB66874.1"/>
    </source>
</evidence>
<feature type="domain" description="Cation/H+ exchanger transmembrane" evidence="11">
    <location>
        <begin position="18"/>
        <end position="393"/>
    </location>
</feature>
<dbReference type="PANTHER" id="PTHR43562">
    <property type="entry name" value="NAPA-TYPE SODIUM/HYDROGEN ANTIPORTER"/>
    <property type="match status" value="1"/>
</dbReference>
<keyword evidence="2" id="KW-0813">Transport</keyword>
<accession>A0A846QNS5</accession>
<dbReference type="GO" id="GO:0016020">
    <property type="term" value="C:membrane"/>
    <property type="evidence" value="ECO:0007669"/>
    <property type="project" value="UniProtKB-SubCell"/>
</dbReference>
<dbReference type="InterPro" id="IPR038770">
    <property type="entry name" value="Na+/solute_symporter_sf"/>
</dbReference>
<keyword evidence="8 10" id="KW-0472">Membrane</keyword>
<comment type="subcellular location">
    <subcellularLocation>
        <location evidence="1">Membrane</location>
        <topology evidence="1">Multi-pass membrane protein</topology>
    </subcellularLocation>
</comment>
<dbReference type="RefSeq" id="WP_167939971.1">
    <property type="nucleotide sequence ID" value="NZ_JAATJA010000001.1"/>
</dbReference>
<feature type="transmembrane region" description="Helical" evidence="10">
    <location>
        <begin position="6"/>
        <end position="25"/>
    </location>
</feature>
<keyword evidence="3" id="KW-0050">Antiport</keyword>
<dbReference type="GO" id="GO:1902600">
    <property type="term" value="P:proton transmembrane transport"/>
    <property type="evidence" value="ECO:0007669"/>
    <property type="project" value="InterPro"/>
</dbReference>
<gene>
    <name evidence="12" type="ORF">GGQ74_000514</name>
</gene>
<feature type="transmembrane region" description="Helical" evidence="10">
    <location>
        <begin position="282"/>
        <end position="298"/>
    </location>
</feature>
<organism evidence="12 13">
    <name type="scientific">Desulfobaculum xiamenense</name>
    <dbReference type="NCBI Taxonomy" id="995050"/>
    <lineage>
        <taxon>Bacteria</taxon>
        <taxon>Pseudomonadati</taxon>
        <taxon>Thermodesulfobacteriota</taxon>
        <taxon>Desulfovibrionia</taxon>
        <taxon>Desulfovibrionales</taxon>
        <taxon>Desulfovibrionaceae</taxon>
        <taxon>Desulfobaculum</taxon>
    </lineage>
</organism>
<dbReference type="EMBL" id="JAATJA010000001">
    <property type="protein sequence ID" value="NJB66874.1"/>
    <property type="molecule type" value="Genomic_DNA"/>
</dbReference>
<protein>
    <submittedName>
        <fullName evidence="12">Kef-type K+ transport system membrane component KefB</fullName>
    </submittedName>
</protein>
<keyword evidence="13" id="KW-1185">Reference proteome</keyword>
<dbReference type="GO" id="GO:0015297">
    <property type="term" value="F:antiporter activity"/>
    <property type="evidence" value="ECO:0007669"/>
    <property type="project" value="UniProtKB-KW"/>
</dbReference>
<evidence type="ECO:0000256" key="6">
    <source>
        <dbReference type="ARBA" id="ARBA00023053"/>
    </source>
</evidence>
<dbReference type="Pfam" id="PF00999">
    <property type="entry name" value="Na_H_Exchanger"/>
    <property type="match status" value="1"/>
</dbReference>
<feature type="transmembrane region" description="Helical" evidence="10">
    <location>
        <begin position="373"/>
        <end position="390"/>
    </location>
</feature>
<evidence type="ECO:0000256" key="9">
    <source>
        <dbReference type="ARBA" id="ARBA00023201"/>
    </source>
</evidence>
<evidence type="ECO:0000256" key="7">
    <source>
        <dbReference type="ARBA" id="ARBA00023065"/>
    </source>
</evidence>
<evidence type="ECO:0000256" key="5">
    <source>
        <dbReference type="ARBA" id="ARBA00022989"/>
    </source>
</evidence>
<keyword evidence="7" id="KW-0406">Ion transport</keyword>
<keyword evidence="5 10" id="KW-1133">Transmembrane helix</keyword>
<evidence type="ECO:0000256" key="10">
    <source>
        <dbReference type="SAM" id="Phobius"/>
    </source>
</evidence>
<feature type="transmembrane region" description="Helical" evidence="10">
    <location>
        <begin position="181"/>
        <end position="204"/>
    </location>
</feature>
<sequence>MDYTSIYVTLFFIIVAARLFGEIASRFGMPSVLGEMLAGILLGPSLLDIVHVNEIISFLAELGIMLFIFRIGLESDIGKLVRAGRSAVAVAFAGAMLPLFLVYWGLSGLLGVPAPVALFAGGTMAATSIGVTVRVLEDIGHGSHDYARVIVGAAIVDDVIGVVLLAFLYDFAVTGSVDGMRILTITGSVALLLALVPLAAGHVSHLVMILRQRRKVPGLLPAIHVASLLLFAALCRRFGVPEILGAFAAGCVLSQDTTFFFGRTVRTDKVFIELLHDRIRPIMQLLTPIFFVTVGLSVDMRAIDWGDSGFWLPALLLLGAGIIGKYAAGFLAGGFSIREKRLIGISMVPRAEVGLVFAEVGHRTGLFPPETHAALIFVIIVTTVLPPLWLKVLTTRWNGPTPARARGTS</sequence>
<proteinExistence type="predicted"/>
<evidence type="ECO:0000256" key="4">
    <source>
        <dbReference type="ARBA" id="ARBA00022692"/>
    </source>
</evidence>
<feature type="transmembrane region" description="Helical" evidence="10">
    <location>
        <begin position="216"/>
        <end position="234"/>
    </location>
</feature>
<dbReference type="GO" id="GO:0006814">
    <property type="term" value="P:sodium ion transport"/>
    <property type="evidence" value="ECO:0007669"/>
    <property type="project" value="UniProtKB-KW"/>
</dbReference>
<feature type="transmembrane region" description="Helical" evidence="10">
    <location>
        <begin position="55"/>
        <end position="73"/>
    </location>
</feature>
<dbReference type="Gene3D" id="1.20.1530.20">
    <property type="match status" value="1"/>
</dbReference>
<evidence type="ECO:0000256" key="8">
    <source>
        <dbReference type="ARBA" id="ARBA00023136"/>
    </source>
</evidence>
<evidence type="ECO:0000313" key="13">
    <source>
        <dbReference type="Proteomes" id="UP000580856"/>
    </source>
</evidence>
<evidence type="ECO:0000259" key="11">
    <source>
        <dbReference type="Pfam" id="PF00999"/>
    </source>
</evidence>
<feature type="transmembrane region" description="Helical" evidence="10">
    <location>
        <begin position="85"/>
        <end position="106"/>
    </location>
</feature>
<name>A0A846QNS5_9BACT</name>
<comment type="caution">
    <text evidence="12">The sequence shown here is derived from an EMBL/GenBank/DDBJ whole genome shotgun (WGS) entry which is preliminary data.</text>
</comment>
<feature type="transmembrane region" description="Helical" evidence="10">
    <location>
        <begin position="112"/>
        <end position="136"/>
    </location>
</feature>
<dbReference type="PANTHER" id="PTHR43562:SF3">
    <property type="entry name" value="SODIUM ION_PROTON EXCHANGER (EUROFUNG)"/>
    <property type="match status" value="1"/>
</dbReference>
<keyword evidence="9" id="KW-0739">Sodium transport</keyword>
<feature type="transmembrane region" description="Helical" evidence="10">
    <location>
        <begin position="310"/>
        <end position="337"/>
    </location>
</feature>
<evidence type="ECO:0000256" key="2">
    <source>
        <dbReference type="ARBA" id="ARBA00022448"/>
    </source>
</evidence>
<dbReference type="Proteomes" id="UP000580856">
    <property type="component" value="Unassembled WGS sequence"/>
</dbReference>
<feature type="transmembrane region" description="Helical" evidence="10">
    <location>
        <begin position="148"/>
        <end position="169"/>
    </location>
</feature>
<dbReference type="AlphaFoldDB" id="A0A846QNS5"/>
<evidence type="ECO:0000256" key="1">
    <source>
        <dbReference type="ARBA" id="ARBA00004141"/>
    </source>
</evidence>
<evidence type="ECO:0000256" key="3">
    <source>
        <dbReference type="ARBA" id="ARBA00022449"/>
    </source>
</evidence>